<evidence type="ECO:0000256" key="5">
    <source>
        <dbReference type="ARBA" id="ARBA00046315"/>
    </source>
</evidence>
<dbReference type="GO" id="GO:0030170">
    <property type="term" value="F:pyridoxal phosphate binding"/>
    <property type="evidence" value="ECO:0007669"/>
    <property type="project" value="InterPro"/>
</dbReference>
<dbReference type="PANTHER" id="PTHR43500">
    <property type="entry name" value="CYSTATHIONINE BETA-LYASE-RELATED"/>
    <property type="match status" value="1"/>
</dbReference>
<name>A0A6L3YEA7_9HYPH</name>
<evidence type="ECO:0000256" key="3">
    <source>
        <dbReference type="ARBA" id="ARBA00022898"/>
    </source>
</evidence>
<dbReference type="GO" id="GO:0019346">
    <property type="term" value="P:transsulfuration"/>
    <property type="evidence" value="ECO:0007669"/>
    <property type="project" value="InterPro"/>
</dbReference>
<sequence>MSHSSKKIGTNTQLGHAGYDPLSFHGFVNPPIVRASTVLFPDAETLASENQKYTYATHGTPTTDALCAALTELEGAAGTVLVPSGLAAISVPLLTFLSAGDHVLITDSVYGPTRRFANEVLPRMGVAVEYYDPLIAGDIVSLFRPETKVVFLETPGSNTFEMQDVPAIVAVCKERAIVTMIDNTWATPLFFKPIGIGADIVIHAATKYFGGHSDVLMGTVSANEACWPKLNRGHMVLGMCVGSDDAYQILRGLRGMGRRLDTHQQSTLAIAKWLEGHPKVEQVYHPALEGNPGHAIWRRDFSGSSSLFSFALPRAADPKSFLNALEIFGLGYSYGGYESLAVQVGLSDRIVRRPDFEMSIIRLQVGLEDVNDLIDDLDRGFAAAFA</sequence>
<evidence type="ECO:0000313" key="11">
    <source>
        <dbReference type="Proteomes" id="UP000481643"/>
    </source>
</evidence>
<dbReference type="GO" id="GO:0019450">
    <property type="term" value="P:L-cysteine catabolic process to pyruvate"/>
    <property type="evidence" value="ECO:0007669"/>
    <property type="project" value="TreeGrafter"/>
</dbReference>
<comment type="catalytic activity">
    <reaction evidence="7">
        <text>an S-substituted L-cysteine + H2O = a thiol + pyruvate + NH4(+)</text>
        <dbReference type="Rhea" id="RHEA:18121"/>
        <dbReference type="ChEBI" id="CHEBI:15361"/>
        <dbReference type="ChEBI" id="CHEBI:15377"/>
        <dbReference type="ChEBI" id="CHEBI:28938"/>
        <dbReference type="ChEBI" id="CHEBI:29256"/>
        <dbReference type="ChEBI" id="CHEBI:58717"/>
        <dbReference type="EC" id="4.4.1.13"/>
    </reaction>
</comment>
<dbReference type="NCBIfam" id="TIGR01324">
    <property type="entry name" value="cysta_beta_ly_B"/>
    <property type="match status" value="1"/>
</dbReference>
<evidence type="ECO:0000256" key="9">
    <source>
        <dbReference type="RuleBase" id="RU362118"/>
    </source>
</evidence>
<dbReference type="FunFam" id="3.40.640.10:FF:000046">
    <property type="entry name" value="Cystathionine gamma-lyase"/>
    <property type="match status" value="1"/>
</dbReference>
<dbReference type="AlphaFoldDB" id="A0A6L3YEA7"/>
<evidence type="ECO:0000256" key="4">
    <source>
        <dbReference type="ARBA" id="ARBA00023239"/>
    </source>
</evidence>
<accession>A0A6L3YEA7</accession>
<comment type="pathway">
    <text evidence="5">Amino-acid biosynthesis; L-methionine biosynthesis via de novo pathway; L-homocysteine from L-cystathionine: step 1/1.</text>
</comment>
<dbReference type="Proteomes" id="UP000481643">
    <property type="component" value="Unassembled WGS sequence"/>
</dbReference>
<comment type="catalytic activity">
    <reaction evidence="6">
        <text>L,L-cystathionine + H2O = L-homocysteine + pyruvate + NH4(+)</text>
        <dbReference type="Rhea" id="RHEA:13965"/>
        <dbReference type="ChEBI" id="CHEBI:15361"/>
        <dbReference type="ChEBI" id="CHEBI:15377"/>
        <dbReference type="ChEBI" id="CHEBI:28938"/>
        <dbReference type="ChEBI" id="CHEBI:58161"/>
        <dbReference type="ChEBI" id="CHEBI:58199"/>
    </reaction>
</comment>
<proteinExistence type="inferred from homology"/>
<keyword evidence="3 8" id="KW-0663">Pyridoxal phosphate</keyword>
<comment type="similarity">
    <text evidence="2 9">Belongs to the trans-sulfuration enzymes family.</text>
</comment>
<dbReference type="PANTHER" id="PTHR43500:SF1">
    <property type="entry name" value="CYSTATHIONINE BETA-LYASE-RELATED"/>
    <property type="match status" value="1"/>
</dbReference>
<dbReference type="GO" id="GO:0047804">
    <property type="term" value="F:cysteine-S-conjugate beta-lyase activity"/>
    <property type="evidence" value="ECO:0007669"/>
    <property type="project" value="UniProtKB-EC"/>
</dbReference>
<dbReference type="Gene3D" id="3.40.640.10">
    <property type="entry name" value="Type I PLP-dependent aspartate aminotransferase-like (Major domain)"/>
    <property type="match status" value="1"/>
</dbReference>
<dbReference type="InterPro" id="IPR006233">
    <property type="entry name" value="Cys_b_lyase_bac"/>
</dbReference>
<dbReference type="Gene3D" id="3.90.1150.10">
    <property type="entry name" value="Aspartate Aminotransferase, domain 1"/>
    <property type="match status" value="1"/>
</dbReference>
<dbReference type="EMBL" id="WBVX01000028">
    <property type="protein sequence ID" value="KAB2680282.1"/>
    <property type="molecule type" value="Genomic_DNA"/>
</dbReference>
<dbReference type="InterPro" id="IPR015422">
    <property type="entry name" value="PyrdxlP-dep_Trfase_small"/>
</dbReference>
<dbReference type="EC" id="4.4.1.8" evidence="10"/>
<dbReference type="RefSeq" id="WP_137934787.1">
    <property type="nucleotide sequence ID" value="NZ_WBVX01000028.1"/>
</dbReference>
<dbReference type="PROSITE" id="PS00868">
    <property type="entry name" value="CYS_MET_METAB_PP"/>
    <property type="match status" value="1"/>
</dbReference>
<comment type="caution">
    <text evidence="10">The sequence shown here is derived from an EMBL/GenBank/DDBJ whole genome shotgun (WGS) entry which is preliminary data.</text>
</comment>
<dbReference type="SUPFAM" id="SSF53383">
    <property type="entry name" value="PLP-dependent transferases"/>
    <property type="match status" value="1"/>
</dbReference>
<organism evidence="10 11">
    <name type="scientific">Brucella tritici</name>
    <dbReference type="NCBI Taxonomy" id="94626"/>
    <lineage>
        <taxon>Bacteria</taxon>
        <taxon>Pseudomonadati</taxon>
        <taxon>Pseudomonadota</taxon>
        <taxon>Alphaproteobacteria</taxon>
        <taxon>Hyphomicrobiales</taxon>
        <taxon>Brucellaceae</taxon>
        <taxon>Brucella/Ochrobactrum group</taxon>
        <taxon>Brucella</taxon>
    </lineage>
</organism>
<evidence type="ECO:0000256" key="6">
    <source>
        <dbReference type="ARBA" id="ARBA00047517"/>
    </source>
</evidence>
<evidence type="ECO:0000256" key="7">
    <source>
        <dbReference type="ARBA" id="ARBA00047625"/>
    </source>
</evidence>
<evidence type="ECO:0000256" key="1">
    <source>
        <dbReference type="ARBA" id="ARBA00001933"/>
    </source>
</evidence>
<keyword evidence="4 10" id="KW-0456">Lyase</keyword>
<evidence type="ECO:0000256" key="8">
    <source>
        <dbReference type="PIRSR" id="PIRSR001434-2"/>
    </source>
</evidence>
<gene>
    <name evidence="10" type="primary">metC</name>
    <name evidence="10" type="ORF">F9L08_21520</name>
</gene>
<dbReference type="InterPro" id="IPR000277">
    <property type="entry name" value="Cys/Met-Metab_PyrdxlP-dep_enz"/>
</dbReference>
<comment type="cofactor">
    <cofactor evidence="1 9">
        <name>pyridoxal 5'-phosphate</name>
        <dbReference type="ChEBI" id="CHEBI:597326"/>
    </cofactor>
</comment>
<dbReference type="PIRSF" id="PIRSF001434">
    <property type="entry name" value="CGS"/>
    <property type="match status" value="1"/>
</dbReference>
<dbReference type="Pfam" id="PF01053">
    <property type="entry name" value="Cys_Met_Meta_PP"/>
    <property type="match status" value="1"/>
</dbReference>
<dbReference type="InterPro" id="IPR015424">
    <property type="entry name" value="PyrdxlP-dep_Trfase"/>
</dbReference>
<feature type="modified residue" description="N6-(pyridoxal phosphate)lysine" evidence="8">
    <location>
        <position position="207"/>
    </location>
</feature>
<dbReference type="InterPro" id="IPR054542">
    <property type="entry name" value="Cys_met_metab_PP"/>
</dbReference>
<dbReference type="InterPro" id="IPR015421">
    <property type="entry name" value="PyrdxlP-dep_Trfase_major"/>
</dbReference>
<evidence type="ECO:0000256" key="2">
    <source>
        <dbReference type="ARBA" id="ARBA00009077"/>
    </source>
</evidence>
<reference evidence="10 11" key="1">
    <citation type="submission" date="2019-09" db="EMBL/GenBank/DDBJ databases">
        <title>Taxonomic organization of the family Brucellaceae based on a phylogenomic approach.</title>
        <authorList>
            <person name="Leclercq S."/>
            <person name="Cloeckaert A."/>
            <person name="Zygmunt M.S."/>
        </authorList>
    </citation>
    <scope>NUCLEOTIDE SEQUENCE [LARGE SCALE GENOMIC DNA]</scope>
    <source>
        <strain evidence="10 11">WS1830</strain>
    </source>
</reference>
<protein>
    <submittedName>
        <fullName evidence="10">Cystathionine beta-lyase</fullName>
        <ecNumber evidence="10">4.4.1.8</ecNumber>
    </submittedName>
</protein>
<evidence type="ECO:0000313" key="10">
    <source>
        <dbReference type="EMBL" id="KAB2680282.1"/>
    </source>
</evidence>